<name>A0ABW7WB92_9NOCA</name>
<dbReference type="RefSeq" id="WP_396945248.1">
    <property type="nucleotide sequence ID" value="NZ_JBIRXV010000001.1"/>
</dbReference>
<evidence type="ECO:0000313" key="2">
    <source>
        <dbReference type="Proteomes" id="UP001611450"/>
    </source>
</evidence>
<reference evidence="1 2" key="1">
    <citation type="submission" date="2024-10" db="EMBL/GenBank/DDBJ databases">
        <title>The Natural Products Discovery Center: Release of the First 8490 Sequenced Strains for Exploring Actinobacteria Biosynthetic Diversity.</title>
        <authorList>
            <person name="Kalkreuter E."/>
            <person name="Kautsar S.A."/>
            <person name="Yang D."/>
            <person name="Bader C.D."/>
            <person name="Teijaro C.N."/>
            <person name="Fluegel L."/>
            <person name="Davis C.M."/>
            <person name="Simpson J.R."/>
            <person name="Lauterbach L."/>
            <person name="Steele A.D."/>
            <person name="Gui C."/>
            <person name="Meng S."/>
            <person name="Li G."/>
            <person name="Viehrig K."/>
            <person name="Ye F."/>
            <person name="Su P."/>
            <person name="Kiefer A.F."/>
            <person name="Nichols A."/>
            <person name="Cepeda A.J."/>
            <person name="Yan W."/>
            <person name="Fan B."/>
            <person name="Jiang Y."/>
            <person name="Adhikari A."/>
            <person name="Zheng C.-J."/>
            <person name="Schuster L."/>
            <person name="Cowan T.M."/>
            <person name="Smanski M.J."/>
            <person name="Chevrette M.G."/>
            <person name="De Carvalho L.P.S."/>
            <person name="Shen B."/>
        </authorList>
    </citation>
    <scope>NUCLEOTIDE SEQUENCE [LARGE SCALE GENOMIC DNA]</scope>
    <source>
        <strain evidence="1 2">NPDC019626</strain>
    </source>
</reference>
<dbReference type="Proteomes" id="UP001611450">
    <property type="component" value="Unassembled WGS sequence"/>
</dbReference>
<gene>
    <name evidence="1" type="ORF">ACH47G_07165</name>
</gene>
<keyword evidence="2" id="KW-1185">Reference proteome</keyword>
<comment type="caution">
    <text evidence="1">The sequence shown here is derived from an EMBL/GenBank/DDBJ whole genome shotgun (WGS) entry which is preliminary data.</text>
</comment>
<sequence length="93" mass="10226">MRRRTDEDMRKRALAPTDRPRCYLHHDDGLWSFVGGDGRPVSPEAYYAELDADVAAALEAAENTAVDAELLTAVLRGLTAIGGERISVRDLEV</sequence>
<protein>
    <submittedName>
        <fullName evidence="1">Uncharacterized protein</fullName>
    </submittedName>
</protein>
<proteinExistence type="predicted"/>
<organism evidence="1 2">
    <name type="scientific">Nocardia beijingensis</name>
    <dbReference type="NCBI Taxonomy" id="95162"/>
    <lineage>
        <taxon>Bacteria</taxon>
        <taxon>Bacillati</taxon>
        <taxon>Actinomycetota</taxon>
        <taxon>Actinomycetes</taxon>
        <taxon>Mycobacteriales</taxon>
        <taxon>Nocardiaceae</taxon>
        <taxon>Nocardia</taxon>
    </lineage>
</organism>
<accession>A0ABW7WB92</accession>
<evidence type="ECO:0000313" key="1">
    <source>
        <dbReference type="EMBL" id="MFI2320252.1"/>
    </source>
</evidence>
<dbReference type="EMBL" id="JBIRXV010000001">
    <property type="protein sequence ID" value="MFI2320252.1"/>
    <property type="molecule type" value="Genomic_DNA"/>
</dbReference>